<evidence type="ECO:0000313" key="7">
    <source>
        <dbReference type="EMBL" id="VAW75595.1"/>
    </source>
</evidence>
<dbReference type="Gene3D" id="3.40.630.30">
    <property type="match status" value="1"/>
</dbReference>
<dbReference type="InterPro" id="IPR016181">
    <property type="entry name" value="Acyl_CoA_acyltransferase"/>
</dbReference>
<protein>
    <recommendedName>
        <fullName evidence="1">acyl-homoserine-lactone synthase</fullName>
        <ecNumber evidence="1">2.3.1.184</ecNumber>
    </recommendedName>
</protein>
<keyword evidence="2" id="KW-0673">Quorum sensing</keyword>
<dbReference type="GO" id="GO:0061579">
    <property type="term" value="F:N-acyl homoserine lactone synthase activity"/>
    <property type="evidence" value="ECO:0007669"/>
    <property type="project" value="UniProtKB-EC"/>
</dbReference>
<gene>
    <name evidence="7" type="ORF">MNBD_GAMMA15-20</name>
</gene>
<dbReference type="SUPFAM" id="SSF55729">
    <property type="entry name" value="Acyl-CoA N-acyltransferases (Nat)"/>
    <property type="match status" value="1"/>
</dbReference>
<dbReference type="InterPro" id="IPR018311">
    <property type="entry name" value="Autoind_synth_CS"/>
</dbReference>
<dbReference type="GO" id="GO:0009372">
    <property type="term" value="P:quorum sensing"/>
    <property type="evidence" value="ECO:0007669"/>
    <property type="project" value="UniProtKB-KW"/>
</dbReference>
<keyword evidence="7" id="KW-0012">Acyltransferase</keyword>
<comment type="catalytic activity">
    <reaction evidence="6">
        <text>a fatty acyl-[ACP] + S-adenosyl-L-methionine = an N-acyl-L-homoserine lactone + S-methyl-5'-thioadenosine + holo-[ACP] + H(+)</text>
        <dbReference type="Rhea" id="RHEA:10096"/>
        <dbReference type="Rhea" id="RHEA-COMP:9685"/>
        <dbReference type="Rhea" id="RHEA-COMP:14125"/>
        <dbReference type="ChEBI" id="CHEBI:15378"/>
        <dbReference type="ChEBI" id="CHEBI:17509"/>
        <dbReference type="ChEBI" id="CHEBI:55474"/>
        <dbReference type="ChEBI" id="CHEBI:59789"/>
        <dbReference type="ChEBI" id="CHEBI:64479"/>
        <dbReference type="ChEBI" id="CHEBI:138651"/>
        <dbReference type="EC" id="2.3.1.184"/>
    </reaction>
</comment>
<reference evidence="7" key="1">
    <citation type="submission" date="2018-06" db="EMBL/GenBank/DDBJ databases">
        <authorList>
            <person name="Zhirakovskaya E."/>
        </authorList>
    </citation>
    <scope>NUCLEOTIDE SEQUENCE</scope>
</reference>
<dbReference type="PROSITE" id="PS00949">
    <property type="entry name" value="AUTOINDUCER_SYNTH_1"/>
    <property type="match status" value="1"/>
</dbReference>
<dbReference type="PANTHER" id="PTHR39322:SF1">
    <property type="entry name" value="ISOVALERYL-HOMOSERINE LACTONE SYNTHASE"/>
    <property type="match status" value="1"/>
</dbReference>
<evidence type="ECO:0000256" key="3">
    <source>
        <dbReference type="ARBA" id="ARBA00022679"/>
    </source>
</evidence>
<name>A0A3B0Y4D4_9ZZZZ</name>
<evidence type="ECO:0000256" key="4">
    <source>
        <dbReference type="ARBA" id="ARBA00022691"/>
    </source>
</evidence>
<keyword evidence="4" id="KW-0949">S-adenosyl-L-methionine</keyword>
<dbReference type="GO" id="GO:0007165">
    <property type="term" value="P:signal transduction"/>
    <property type="evidence" value="ECO:0007669"/>
    <property type="project" value="TreeGrafter"/>
</dbReference>
<dbReference type="PANTHER" id="PTHR39322">
    <property type="entry name" value="ACYL-HOMOSERINE-LACTONE SYNTHASE"/>
    <property type="match status" value="1"/>
</dbReference>
<dbReference type="AlphaFoldDB" id="A0A3B0Y4D4"/>
<dbReference type="EC" id="2.3.1.184" evidence="1"/>
<evidence type="ECO:0000256" key="2">
    <source>
        <dbReference type="ARBA" id="ARBA00022654"/>
    </source>
</evidence>
<keyword evidence="3 7" id="KW-0808">Transferase</keyword>
<dbReference type="InterPro" id="IPR001690">
    <property type="entry name" value="Autoind_synthase"/>
</dbReference>
<dbReference type="PRINTS" id="PR01549">
    <property type="entry name" value="AUTOINDCRSYN"/>
</dbReference>
<dbReference type="Pfam" id="PF00765">
    <property type="entry name" value="Autoind_synth"/>
    <property type="match status" value="1"/>
</dbReference>
<evidence type="ECO:0000256" key="6">
    <source>
        <dbReference type="ARBA" id="ARBA00048576"/>
    </source>
</evidence>
<proteinExistence type="predicted"/>
<keyword evidence="5" id="KW-0071">Autoinducer synthesis</keyword>
<organism evidence="7">
    <name type="scientific">hydrothermal vent metagenome</name>
    <dbReference type="NCBI Taxonomy" id="652676"/>
    <lineage>
        <taxon>unclassified sequences</taxon>
        <taxon>metagenomes</taxon>
        <taxon>ecological metagenomes</taxon>
    </lineage>
</organism>
<evidence type="ECO:0000256" key="5">
    <source>
        <dbReference type="ARBA" id="ARBA00022929"/>
    </source>
</evidence>
<dbReference type="PROSITE" id="PS51187">
    <property type="entry name" value="AUTOINDUCER_SYNTH_2"/>
    <property type="match status" value="1"/>
</dbReference>
<dbReference type="EMBL" id="UOFN01000049">
    <property type="protein sequence ID" value="VAW75595.1"/>
    <property type="molecule type" value="Genomic_DNA"/>
</dbReference>
<sequence>MCKIVLGGGDAPRFGQSILLDMFAFRHKVFYRQLGWEVQTRYQLEFDDFDDMDPVYMVAEDDGGGIEGCWRLLPTTGPYMLRDTFPQLLKGELAPQDSHVWELSRFAVAAHEDARAQQAPLNDVTLDMIREVYDFAVAHDIHEYVTVTSVALERLLKRTGLPIRRFGDGKAQRVGKVLTVACHVDINDQFRDVVYSGSRSFTRAA</sequence>
<accession>A0A3B0Y4D4</accession>
<evidence type="ECO:0000256" key="1">
    <source>
        <dbReference type="ARBA" id="ARBA00012340"/>
    </source>
</evidence>